<evidence type="ECO:0000313" key="2">
    <source>
        <dbReference type="EMBL" id="QHS94922.1"/>
    </source>
</evidence>
<evidence type="ECO:0000256" key="1">
    <source>
        <dbReference type="SAM" id="MobiDB-lite"/>
    </source>
</evidence>
<protein>
    <submittedName>
        <fullName evidence="2">Uncharacterized protein</fullName>
    </submittedName>
</protein>
<feature type="compositionally biased region" description="Basic residues" evidence="1">
    <location>
        <begin position="7"/>
        <end position="18"/>
    </location>
</feature>
<organism evidence="2">
    <name type="scientific">viral metagenome</name>
    <dbReference type="NCBI Taxonomy" id="1070528"/>
    <lineage>
        <taxon>unclassified sequences</taxon>
        <taxon>metagenomes</taxon>
        <taxon>organismal metagenomes</taxon>
    </lineage>
</organism>
<feature type="region of interest" description="Disordered" evidence="1">
    <location>
        <begin position="1"/>
        <end position="24"/>
    </location>
</feature>
<feature type="region of interest" description="Disordered" evidence="1">
    <location>
        <begin position="172"/>
        <end position="207"/>
    </location>
</feature>
<name>A0A6C0BSG5_9ZZZZ</name>
<accession>A0A6C0BSG5</accession>
<reference evidence="2" key="1">
    <citation type="journal article" date="2020" name="Nature">
        <title>Giant virus diversity and host interactions through global metagenomics.</title>
        <authorList>
            <person name="Schulz F."/>
            <person name="Roux S."/>
            <person name="Paez-Espino D."/>
            <person name="Jungbluth S."/>
            <person name="Walsh D.A."/>
            <person name="Denef V.J."/>
            <person name="McMahon K.D."/>
            <person name="Konstantinidis K.T."/>
            <person name="Eloe-Fadrosh E.A."/>
            <person name="Kyrpides N.C."/>
            <person name="Woyke T."/>
        </authorList>
    </citation>
    <scope>NUCLEOTIDE SEQUENCE</scope>
    <source>
        <strain evidence="2">GVMAG-M-3300018428-16</strain>
    </source>
</reference>
<feature type="compositionally biased region" description="Basic residues" evidence="1">
    <location>
        <begin position="178"/>
        <end position="207"/>
    </location>
</feature>
<dbReference type="AlphaFoldDB" id="A0A6C0BSG5"/>
<dbReference type="EMBL" id="MN739235">
    <property type="protein sequence ID" value="QHS94922.1"/>
    <property type="molecule type" value="Genomic_DNA"/>
</dbReference>
<sequence>MINNSKKTIKKKGGKRFTKGSGGVFSALSQVPSSFNNTQNSLEDPSKEHTLIFGGKKTRKKKGGYTYYPRRELTEDDYHKINQKIEDHEIENIMVLYQRFLSEKHKFLANQLKKYETSVEWSKVNEIMNTEWNKEIERLVRRERSYKLIFDGIQDEEERKKAIKSERGNWIPFGLSGGRKKASYKSKKGKKKTKKRKHTKTKNRRKK</sequence>
<proteinExistence type="predicted"/>